<comment type="caution">
    <text evidence="3">The sequence shown here is derived from an EMBL/GenBank/DDBJ whole genome shotgun (WGS) entry which is preliminary data.</text>
</comment>
<sequence>MAQLVRRMPALTEVACDELTGFFRLLVQRLMNHLAELDRQVREREAQIQSLHRSEINCRLASGPGIGPHAANALVASIGDAKGFANGRLLAAWLGLVPRQDPSCGENVLLGVSERDDPICERC</sequence>
<dbReference type="EMBL" id="JFHC01000129">
    <property type="protein sequence ID" value="KDR37867.1"/>
    <property type="molecule type" value="Genomic_DNA"/>
</dbReference>
<dbReference type="GO" id="GO:0006313">
    <property type="term" value="P:DNA transposition"/>
    <property type="evidence" value="ECO:0007669"/>
    <property type="project" value="InterPro"/>
</dbReference>
<evidence type="ECO:0000313" key="4">
    <source>
        <dbReference type="Proteomes" id="UP000027466"/>
    </source>
</evidence>
<feature type="coiled-coil region" evidence="1">
    <location>
        <begin position="27"/>
        <end position="54"/>
    </location>
</feature>
<dbReference type="GO" id="GO:0003677">
    <property type="term" value="F:DNA binding"/>
    <property type="evidence" value="ECO:0007669"/>
    <property type="project" value="InterPro"/>
</dbReference>
<dbReference type="InterPro" id="IPR003346">
    <property type="entry name" value="Transposase_20"/>
</dbReference>
<dbReference type="Pfam" id="PF02371">
    <property type="entry name" value="Transposase_20"/>
    <property type="match status" value="1"/>
</dbReference>
<dbReference type="Proteomes" id="UP000027466">
    <property type="component" value="Unassembled WGS sequence"/>
</dbReference>
<keyword evidence="1" id="KW-0175">Coiled coil</keyword>
<evidence type="ECO:0000256" key="1">
    <source>
        <dbReference type="SAM" id="Coils"/>
    </source>
</evidence>
<feature type="domain" description="Transposase IS116/IS110/IS902 C-terminal" evidence="2">
    <location>
        <begin position="59"/>
        <end position="108"/>
    </location>
</feature>
<keyword evidence="4" id="KW-1185">Reference proteome</keyword>
<dbReference type="PANTHER" id="PTHR33055">
    <property type="entry name" value="TRANSPOSASE FOR INSERTION SEQUENCE ELEMENT IS1111A"/>
    <property type="match status" value="1"/>
</dbReference>
<dbReference type="InterPro" id="IPR047650">
    <property type="entry name" value="Transpos_IS110"/>
</dbReference>
<evidence type="ECO:0000259" key="2">
    <source>
        <dbReference type="Pfam" id="PF02371"/>
    </source>
</evidence>
<name>A0A069PBJ0_9BURK</name>
<gene>
    <name evidence="3" type="ORF">BG61_06030</name>
</gene>
<evidence type="ECO:0000313" key="3">
    <source>
        <dbReference type="EMBL" id="KDR37867.1"/>
    </source>
</evidence>
<accession>A0A069PBJ0</accession>
<dbReference type="GO" id="GO:0004803">
    <property type="term" value="F:transposase activity"/>
    <property type="evidence" value="ECO:0007669"/>
    <property type="project" value="InterPro"/>
</dbReference>
<proteinExistence type="predicted"/>
<dbReference type="PANTHER" id="PTHR33055:SF3">
    <property type="entry name" value="PUTATIVE TRANSPOSASE FOR IS117-RELATED"/>
    <property type="match status" value="1"/>
</dbReference>
<organism evidence="3 4">
    <name type="scientific">Caballeronia glathei</name>
    <dbReference type="NCBI Taxonomy" id="60547"/>
    <lineage>
        <taxon>Bacteria</taxon>
        <taxon>Pseudomonadati</taxon>
        <taxon>Pseudomonadota</taxon>
        <taxon>Betaproteobacteria</taxon>
        <taxon>Burkholderiales</taxon>
        <taxon>Burkholderiaceae</taxon>
        <taxon>Caballeronia</taxon>
    </lineage>
</organism>
<reference evidence="3 4" key="1">
    <citation type="submission" date="2014-03" db="EMBL/GenBank/DDBJ databases">
        <title>Draft Genome Sequences of Four Burkholderia Strains.</title>
        <authorList>
            <person name="Liu X.Y."/>
            <person name="Li C.X."/>
            <person name="Xu J.H."/>
        </authorList>
    </citation>
    <scope>NUCLEOTIDE SEQUENCE [LARGE SCALE GENOMIC DNA]</scope>
    <source>
        <strain evidence="3 4">DSM 50014</strain>
    </source>
</reference>
<protein>
    <recommendedName>
        <fullName evidence="2">Transposase IS116/IS110/IS902 C-terminal domain-containing protein</fullName>
    </recommendedName>
</protein>
<dbReference type="AlphaFoldDB" id="A0A069PBJ0"/>